<protein>
    <submittedName>
        <fullName evidence="1">Uncharacterized protein</fullName>
    </submittedName>
</protein>
<evidence type="ECO:0000313" key="1">
    <source>
        <dbReference type="EMBL" id="MBW29307.1"/>
    </source>
</evidence>
<proteinExistence type="predicted"/>
<dbReference type="AlphaFoldDB" id="A0A2M3ZL61"/>
<accession>A0A2M3ZL61</accession>
<name>A0A2M3ZL61_9DIPT</name>
<dbReference type="EMBL" id="GGFM01008556">
    <property type="protein sequence ID" value="MBW29307.1"/>
    <property type="molecule type" value="Transcribed_RNA"/>
</dbReference>
<sequence length="76" mass="9185">MFISTLQHTTHLLLLLLLLHRHRLSFYYTPPLEPIFHVIFYICFLRSWLDFVFSSCFALHCCILRDNSLFTRVYCS</sequence>
<reference evidence="1" key="1">
    <citation type="submission" date="2018-01" db="EMBL/GenBank/DDBJ databases">
        <title>An insight into the sialome of Amazonian anophelines.</title>
        <authorList>
            <person name="Ribeiro J.M."/>
            <person name="Scarpassa V."/>
            <person name="Calvo E."/>
        </authorList>
    </citation>
    <scope>NUCLEOTIDE SEQUENCE</scope>
    <source>
        <tissue evidence="1">Salivary glands</tissue>
    </source>
</reference>
<organism evidence="1">
    <name type="scientific">Anopheles braziliensis</name>
    <dbReference type="NCBI Taxonomy" id="58242"/>
    <lineage>
        <taxon>Eukaryota</taxon>
        <taxon>Metazoa</taxon>
        <taxon>Ecdysozoa</taxon>
        <taxon>Arthropoda</taxon>
        <taxon>Hexapoda</taxon>
        <taxon>Insecta</taxon>
        <taxon>Pterygota</taxon>
        <taxon>Neoptera</taxon>
        <taxon>Endopterygota</taxon>
        <taxon>Diptera</taxon>
        <taxon>Nematocera</taxon>
        <taxon>Culicoidea</taxon>
        <taxon>Culicidae</taxon>
        <taxon>Anophelinae</taxon>
        <taxon>Anopheles</taxon>
    </lineage>
</organism>